<dbReference type="CDD" id="cd00090">
    <property type="entry name" value="HTH_ARSR"/>
    <property type="match status" value="1"/>
</dbReference>
<dbReference type="SUPFAM" id="SSF46785">
    <property type="entry name" value="Winged helix' DNA-binding domain"/>
    <property type="match status" value="1"/>
</dbReference>
<dbReference type="InterPro" id="IPR036390">
    <property type="entry name" value="WH_DNA-bd_sf"/>
</dbReference>
<dbReference type="AlphaFoldDB" id="A0AAP3AIF7"/>
<dbReference type="Pfam" id="PF12802">
    <property type="entry name" value="MarR_2"/>
    <property type="match status" value="1"/>
</dbReference>
<evidence type="ECO:0000313" key="3">
    <source>
        <dbReference type="EMBL" id="MCV7629661.1"/>
    </source>
</evidence>
<sequence>MMQSSEGAWADPVRGIMYEHMLLLRVATQGVAPYGRSSALERSATVLLARLEAGGAMSVAELAEAFDLDVSTVHRQVAAAMKAGLVERVADPDGGSARLHRPTEEGRARLAAELSSRADNVAQIVASWPAEDVVEFSRLLRRFNEGAEERRGHPWPRPQTGPGAEDPRP</sequence>
<gene>
    <name evidence="3" type="ORF">M3A82_009995</name>
</gene>
<accession>A0AAP3AIF7</accession>
<dbReference type="SMART" id="SM00347">
    <property type="entry name" value="HTH_MARR"/>
    <property type="match status" value="1"/>
</dbReference>
<protein>
    <submittedName>
        <fullName evidence="3">MarR family winged helix-turn-helix transcriptional regulator</fullName>
    </submittedName>
</protein>
<name>A0AAP3AIF7_MICLU</name>
<comment type="caution">
    <text evidence="3">The sequence shown here is derived from an EMBL/GenBank/DDBJ whole genome shotgun (WGS) entry which is preliminary data.</text>
</comment>
<organism evidence="3 4">
    <name type="scientific">Micrococcus luteus</name>
    <name type="common">Micrococcus lysodeikticus</name>
    <dbReference type="NCBI Taxonomy" id="1270"/>
    <lineage>
        <taxon>Bacteria</taxon>
        <taxon>Bacillati</taxon>
        <taxon>Actinomycetota</taxon>
        <taxon>Actinomycetes</taxon>
        <taxon>Micrococcales</taxon>
        <taxon>Micrococcaceae</taxon>
        <taxon>Micrococcus</taxon>
    </lineage>
</organism>
<dbReference type="InterPro" id="IPR011991">
    <property type="entry name" value="ArsR-like_HTH"/>
</dbReference>
<evidence type="ECO:0000313" key="4">
    <source>
        <dbReference type="Proteomes" id="UP001205867"/>
    </source>
</evidence>
<evidence type="ECO:0000256" key="1">
    <source>
        <dbReference type="SAM" id="MobiDB-lite"/>
    </source>
</evidence>
<dbReference type="InterPro" id="IPR036388">
    <property type="entry name" value="WH-like_DNA-bd_sf"/>
</dbReference>
<dbReference type="InterPro" id="IPR000835">
    <property type="entry name" value="HTH_MarR-typ"/>
</dbReference>
<feature type="region of interest" description="Disordered" evidence="1">
    <location>
        <begin position="145"/>
        <end position="169"/>
    </location>
</feature>
<dbReference type="GO" id="GO:0003700">
    <property type="term" value="F:DNA-binding transcription factor activity"/>
    <property type="evidence" value="ECO:0007669"/>
    <property type="project" value="InterPro"/>
</dbReference>
<reference evidence="3" key="1">
    <citation type="submission" date="2023-06" db="EMBL/GenBank/DDBJ databases">
        <title>lsaBGC provides a comprehensive framework for evolutionary analysis of biosynthetic gene clusters within focal taxa.</title>
        <authorList>
            <person name="Salamzade R."/>
            <person name="Sandstrom S."/>
            <person name="Kalan L.R."/>
        </authorList>
    </citation>
    <scope>NUCLEOTIDE SEQUENCE</scope>
    <source>
        <strain evidence="3">P3-SID899</strain>
    </source>
</reference>
<dbReference type="Proteomes" id="UP001205867">
    <property type="component" value="Unassembled WGS sequence"/>
</dbReference>
<dbReference type="RefSeq" id="WP_081091261.1">
    <property type="nucleotide sequence ID" value="NZ_CP176570.1"/>
</dbReference>
<dbReference type="Gene3D" id="1.10.10.10">
    <property type="entry name" value="Winged helix-like DNA-binding domain superfamily/Winged helix DNA-binding domain"/>
    <property type="match status" value="1"/>
</dbReference>
<proteinExistence type="predicted"/>
<evidence type="ECO:0000259" key="2">
    <source>
        <dbReference type="SMART" id="SM00347"/>
    </source>
</evidence>
<feature type="domain" description="HTH marR-type" evidence="2">
    <location>
        <begin position="33"/>
        <end position="133"/>
    </location>
</feature>
<dbReference type="EMBL" id="JALXKZ020000030">
    <property type="protein sequence ID" value="MCV7629661.1"/>
    <property type="molecule type" value="Genomic_DNA"/>
</dbReference>